<dbReference type="EnsemblFungi" id="MVLG_05373T0">
    <property type="protein sequence ID" value="MVLG_05373T0"/>
    <property type="gene ID" value="MVLG_05373"/>
</dbReference>
<organism evidence="1">
    <name type="scientific">Microbotryum lychnidis-dioicae (strain p1A1 Lamole / MvSl-1064)</name>
    <name type="common">Anther smut fungus</name>
    <dbReference type="NCBI Taxonomy" id="683840"/>
    <lineage>
        <taxon>Eukaryota</taxon>
        <taxon>Fungi</taxon>
        <taxon>Dikarya</taxon>
        <taxon>Basidiomycota</taxon>
        <taxon>Pucciniomycotina</taxon>
        <taxon>Microbotryomycetes</taxon>
        <taxon>Microbotryales</taxon>
        <taxon>Microbotryaceae</taxon>
        <taxon>Microbotryum</taxon>
    </lineage>
</organism>
<proteinExistence type="predicted"/>
<evidence type="ECO:0000313" key="2">
    <source>
        <dbReference type="EnsemblFungi" id="MVLG_05373T0"/>
    </source>
</evidence>
<dbReference type="STRING" id="683840.U5HE23"/>
<accession>U5HE23</accession>
<reference evidence="2" key="4">
    <citation type="submission" date="2015-06" db="UniProtKB">
        <authorList>
            <consortium name="EnsemblFungi"/>
        </authorList>
    </citation>
    <scope>IDENTIFICATION</scope>
</reference>
<dbReference type="EMBL" id="GL541714">
    <property type="protein sequence ID" value="KDE04147.1"/>
    <property type="molecule type" value="Genomic_DNA"/>
</dbReference>
<dbReference type="InParanoid" id="U5HE23"/>
<reference evidence="1" key="2">
    <citation type="submission" date="2010-11" db="EMBL/GenBank/DDBJ databases">
        <authorList>
            <consortium name="The Broad Institute Genome Sequencing Platform"/>
            <person name="Earl A."/>
            <person name="Ward D."/>
            <person name="Feldgarden M."/>
            <person name="Gevers D."/>
            <person name="Butler R."/>
            <person name="Young S.K."/>
            <person name="Zeng Q."/>
            <person name="Gargeya S."/>
            <person name="Fitzgerald M."/>
            <person name="Haas B."/>
            <person name="Abouelleil A."/>
            <person name="Alvarado L."/>
            <person name="Arachchi H.M."/>
            <person name="Berlin A."/>
            <person name="Brown A."/>
            <person name="Chapman S.B."/>
            <person name="Chen Z."/>
            <person name="Dunbar C."/>
            <person name="Freedman E."/>
            <person name="Gearin G."/>
            <person name="Gellesch M."/>
            <person name="Goldberg J."/>
            <person name="Griggs A."/>
            <person name="Gujja S."/>
            <person name="Heilman E."/>
            <person name="Heiman D."/>
            <person name="Howarth C."/>
            <person name="Larson L."/>
            <person name="Lui A."/>
            <person name="MacDonald P.J.P."/>
            <person name="Mehta T."/>
            <person name="Montmayeur A."/>
            <person name="Murphy C."/>
            <person name="Neiman D."/>
            <person name="Pearson M."/>
            <person name="Priest M."/>
            <person name="Roberts A."/>
            <person name="Saif S."/>
            <person name="Shea T."/>
            <person name="Shenoy N."/>
            <person name="Sisk P."/>
            <person name="Stolte C."/>
            <person name="Sykes S."/>
            <person name="White J."/>
            <person name="Yandava C."/>
            <person name="Wortman J."/>
            <person name="Nusbaum C."/>
            <person name="Birren B."/>
        </authorList>
    </citation>
    <scope>NUCLEOTIDE SEQUENCE</scope>
    <source>
        <strain evidence="1">P1A1 Lamole</strain>
    </source>
</reference>
<reference evidence="3" key="1">
    <citation type="submission" date="2010-11" db="EMBL/GenBank/DDBJ databases">
        <title>The genome sequence of Microbotryum violaceum strain p1A1 Lamole.</title>
        <authorList>
            <person name="Cuomo C."/>
            <person name="Perlin M."/>
            <person name="Young S.K."/>
            <person name="Zeng Q."/>
            <person name="Gargeya S."/>
            <person name="Alvarado L."/>
            <person name="Berlin A."/>
            <person name="Chapman S.B."/>
            <person name="Chen Z."/>
            <person name="Freedman E."/>
            <person name="Gellesch M."/>
            <person name="Goldberg J."/>
            <person name="Griggs A."/>
            <person name="Gujja S."/>
            <person name="Heilman E."/>
            <person name="Heiman D."/>
            <person name="Howarth C."/>
            <person name="Mehta T."/>
            <person name="Neiman D."/>
            <person name="Pearson M."/>
            <person name="Roberts A."/>
            <person name="Saif S."/>
            <person name="Shea T."/>
            <person name="Shenoy N."/>
            <person name="Sisk P."/>
            <person name="Stolte C."/>
            <person name="Sykes S."/>
            <person name="White J."/>
            <person name="Yandava C."/>
            <person name="Haas B."/>
            <person name="Nusbaum C."/>
            <person name="Birren B."/>
        </authorList>
    </citation>
    <scope>NUCLEOTIDE SEQUENCE [LARGE SCALE GENOMIC DNA]</scope>
    <source>
        <strain evidence="3">p1A1 Lamole</strain>
    </source>
</reference>
<sequence length="53" mass="5984">MEERLFDPMASDEAKARLQQQLRAYQQEYDRTKELAASGAARVLSLCVSPPDV</sequence>
<evidence type="ECO:0000313" key="1">
    <source>
        <dbReference type="EMBL" id="KDE04147.1"/>
    </source>
</evidence>
<dbReference type="AlphaFoldDB" id="U5HE23"/>
<gene>
    <name evidence="1" type="ORF">MVLG_05373</name>
</gene>
<reference evidence="1 3" key="3">
    <citation type="journal article" date="2015" name="BMC Genomics">
        <title>Sex and parasites: genomic and transcriptomic analysis of Microbotryum lychnidis-dioicae, the biotrophic and plant-castrating anther smut fungus.</title>
        <authorList>
            <person name="Perlin M.H."/>
            <person name="Amselem J."/>
            <person name="Fontanillas E."/>
            <person name="Toh S.S."/>
            <person name="Chen Z."/>
            <person name="Goldberg J."/>
            <person name="Duplessis S."/>
            <person name="Henrissat B."/>
            <person name="Young S."/>
            <person name="Zeng Q."/>
            <person name="Aguileta G."/>
            <person name="Petit E."/>
            <person name="Badouin H."/>
            <person name="Andrews J."/>
            <person name="Razeeq D."/>
            <person name="Gabaldon T."/>
            <person name="Quesneville H."/>
            <person name="Giraud T."/>
            <person name="Hood M.E."/>
            <person name="Schultz D.J."/>
            <person name="Cuomo C.A."/>
        </authorList>
    </citation>
    <scope>NUCLEOTIDE SEQUENCE [LARGE SCALE GENOMIC DNA]</scope>
    <source>
        <strain evidence="3">p1A1 Lamole</strain>
        <strain evidence="1">P1A1 Lamole</strain>
    </source>
</reference>
<dbReference type="Proteomes" id="UP000017200">
    <property type="component" value="Unassembled WGS sequence"/>
</dbReference>
<keyword evidence="3" id="KW-1185">Reference proteome</keyword>
<evidence type="ECO:0000313" key="3">
    <source>
        <dbReference type="Proteomes" id="UP000017200"/>
    </source>
</evidence>
<dbReference type="EMBL" id="AEIJ01000562">
    <property type="status" value="NOT_ANNOTATED_CDS"/>
    <property type="molecule type" value="Genomic_DNA"/>
</dbReference>
<name>U5HE23_USTV1</name>
<protein>
    <submittedName>
        <fullName evidence="1 2">Uncharacterized protein</fullName>
    </submittedName>
</protein>
<dbReference type="HOGENOM" id="CLU_3070443_0_0_1"/>